<organism evidence="1 2">
    <name type="scientific">Knufia fluminis</name>
    <dbReference type="NCBI Taxonomy" id="191047"/>
    <lineage>
        <taxon>Eukaryota</taxon>
        <taxon>Fungi</taxon>
        <taxon>Dikarya</taxon>
        <taxon>Ascomycota</taxon>
        <taxon>Pezizomycotina</taxon>
        <taxon>Eurotiomycetes</taxon>
        <taxon>Chaetothyriomycetidae</taxon>
        <taxon>Chaetothyriales</taxon>
        <taxon>Trichomeriaceae</taxon>
        <taxon>Knufia</taxon>
    </lineage>
</organism>
<reference evidence="1 2" key="1">
    <citation type="submission" date="2022-12" db="EMBL/GenBank/DDBJ databases">
        <title>Genomic features and morphological characterization of a novel Knufia sp. strain isolated from spacecraft assembly facility.</title>
        <authorList>
            <person name="Teixeira M."/>
            <person name="Chander A.M."/>
            <person name="Stajich J.E."/>
            <person name="Venkateswaran K."/>
        </authorList>
    </citation>
    <scope>NUCLEOTIDE SEQUENCE [LARGE SCALE GENOMIC DNA]</scope>
    <source>
        <strain evidence="1 2">FJI-L2-BK-P2</strain>
    </source>
</reference>
<dbReference type="EMBL" id="JAKLMC020000041">
    <property type="protein sequence ID" value="KAK5948964.1"/>
    <property type="molecule type" value="Genomic_DNA"/>
</dbReference>
<evidence type="ECO:0000313" key="2">
    <source>
        <dbReference type="Proteomes" id="UP001316803"/>
    </source>
</evidence>
<dbReference type="Proteomes" id="UP001316803">
    <property type="component" value="Unassembled WGS sequence"/>
</dbReference>
<gene>
    <name evidence="1" type="ORF">OHC33_010050</name>
</gene>
<comment type="caution">
    <text evidence="1">The sequence shown here is derived from an EMBL/GenBank/DDBJ whole genome shotgun (WGS) entry which is preliminary data.</text>
</comment>
<evidence type="ECO:0000313" key="1">
    <source>
        <dbReference type="EMBL" id="KAK5948964.1"/>
    </source>
</evidence>
<dbReference type="AlphaFoldDB" id="A0AAN8I2M5"/>
<proteinExistence type="predicted"/>
<name>A0AAN8I2M5_9EURO</name>
<protein>
    <submittedName>
        <fullName evidence="1">Uncharacterized protein</fullName>
    </submittedName>
</protein>
<sequence length="204" mass="22672">MSEDNSSAASVAKRNIINDIVSHPLDNPAHLSDQHHEHLIPGAYFKTVTMLDPAQGKLMDRSALLQALDRAKRDGSPNTHPAWLSLLDMIEQFPDTLYGAISATLGRYRANLNDSILHTNTSAFPLFDLSFKNMVTRTAFQWTLETEARYRTLNNAISTTFTQGNLCMLLGKLEKMALEMSTTSPLQRGVVFNPGMIGHDLQDV</sequence>
<accession>A0AAN8I2M5</accession>
<keyword evidence="2" id="KW-1185">Reference proteome</keyword>